<keyword evidence="2" id="KW-1185">Reference proteome</keyword>
<dbReference type="EMBL" id="CP073587">
    <property type="protein sequence ID" value="QUN05645.1"/>
    <property type="molecule type" value="Genomic_DNA"/>
</dbReference>
<sequence>MKYFLFALVLLTGMTGCTQVPEWTLFYYSGHQQVPQPAHHYEAISGYYETLAQCQAKGQGLQQLAETPAVFQCAHRCRLDEANVVTCDLWHTFTPEH</sequence>
<gene>
    <name evidence="1" type="ORF">KDN34_15885</name>
</gene>
<organism evidence="1 2">
    <name type="scientific">Shewanella yunxiaonensis</name>
    <dbReference type="NCBI Taxonomy" id="2829809"/>
    <lineage>
        <taxon>Bacteria</taxon>
        <taxon>Pseudomonadati</taxon>
        <taxon>Pseudomonadota</taxon>
        <taxon>Gammaproteobacteria</taxon>
        <taxon>Alteromonadales</taxon>
        <taxon>Shewanellaceae</taxon>
        <taxon>Shewanella</taxon>
    </lineage>
</organism>
<accession>A0ABX7YTF4</accession>
<evidence type="ECO:0000313" key="1">
    <source>
        <dbReference type="EMBL" id="QUN05645.1"/>
    </source>
</evidence>
<evidence type="ECO:0008006" key="3">
    <source>
        <dbReference type="Google" id="ProtNLM"/>
    </source>
</evidence>
<name>A0ABX7YTF4_9GAMM</name>
<proteinExistence type="predicted"/>
<protein>
    <recommendedName>
        <fullName evidence="3">Lipoprotein</fullName>
    </recommendedName>
</protein>
<dbReference type="RefSeq" id="WP_212594673.1">
    <property type="nucleotide sequence ID" value="NZ_CP073587.1"/>
</dbReference>
<dbReference type="Proteomes" id="UP000679575">
    <property type="component" value="Chromosome"/>
</dbReference>
<evidence type="ECO:0000313" key="2">
    <source>
        <dbReference type="Proteomes" id="UP000679575"/>
    </source>
</evidence>
<dbReference type="PROSITE" id="PS51257">
    <property type="entry name" value="PROKAR_LIPOPROTEIN"/>
    <property type="match status" value="1"/>
</dbReference>
<reference evidence="1 2" key="1">
    <citation type="submission" date="2021-04" db="EMBL/GenBank/DDBJ databases">
        <title>Novel species identification of genus Shewanella.</title>
        <authorList>
            <person name="Liu G."/>
        </authorList>
    </citation>
    <scope>NUCLEOTIDE SEQUENCE [LARGE SCALE GENOMIC DNA]</scope>
    <source>
        <strain evidence="1 2">FJAT-54481</strain>
    </source>
</reference>